<dbReference type="EMBL" id="RHFK02000017">
    <property type="protein sequence ID" value="TWW62842.1"/>
    <property type="molecule type" value="Genomic_DNA"/>
</dbReference>
<evidence type="ECO:0000256" key="3">
    <source>
        <dbReference type="ARBA" id="ARBA00022614"/>
    </source>
</evidence>
<feature type="region of interest" description="Disordered" evidence="7">
    <location>
        <begin position="1383"/>
        <end position="1403"/>
    </location>
</feature>
<protein>
    <submittedName>
        <fullName evidence="9">Ribonuclease inhibitor</fullName>
    </submittedName>
</protein>
<keyword evidence="6" id="KW-0067">ATP-binding</keyword>
<dbReference type="InterPro" id="IPR029495">
    <property type="entry name" value="NACHT-assoc"/>
</dbReference>
<dbReference type="Pfam" id="PF14484">
    <property type="entry name" value="FISNA"/>
    <property type="match status" value="1"/>
</dbReference>
<feature type="region of interest" description="Disordered" evidence="7">
    <location>
        <begin position="77"/>
        <end position="111"/>
    </location>
</feature>
<dbReference type="SUPFAM" id="SSF56219">
    <property type="entry name" value="DNase I-like"/>
    <property type="match status" value="1"/>
</dbReference>
<proteinExistence type="predicted"/>
<dbReference type="InterPro" id="IPR036691">
    <property type="entry name" value="Endo/exonu/phosph_ase_sf"/>
</dbReference>
<dbReference type="FunFam" id="3.40.50.300:FF:000210">
    <property type="entry name" value="Si:dkey-16p6.1"/>
    <property type="match status" value="1"/>
</dbReference>
<dbReference type="InterPro" id="IPR051261">
    <property type="entry name" value="NLR"/>
</dbReference>
<keyword evidence="5" id="KW-0547">Nucleotide-binding</keyword>
<feature type="region of interest" description="Disordered" evidence="7">
    <location>
        <begin position="1282"/>
        <end position="1354"/>
    </location>
</feature>
<dbReference type="InterPro" id="IPR001611">
    <property type="entry name" value="Leu-rich_rpt"/>
</dbReference>
<evidence type="ECO:0000256" key="1">
    <source>
        <dbReference type="ARBA" id="ARBA00004496"/>
    </source>
</evidence>
<keyword evidence="4" id="KW-0677">Repeat</keyword>
<dbReference type="InterPro" id="IPR041267">
    <property type="entry name" value="NLRP_HD2"/>
</dbReference>
<dbReference type="InterPro" id="IPR007111">
    <property type="entry name" value="NACHT_NTPase"/>
</dbReference>
<dbReference type="PROSITE" id="PS50837">
    <property type="entry name" value="NACHT"/>
    <property type="match status" value="1"/>
</dbReference>
<evidence type="ECO:0000256" key="5">
    <source>
        <dbReference type="ARBA" id="ARBA00022741"/>
    </source>
</evidence>
<name>A0A5C6N5Y9_9TELE</name>
<gene>
    <name evidence="9" type="ORF">D4764_04G0014890</name>
</gene>
<dbReference type="FunFam" id="3.80.10.10:FF:000336">
    <property type="entry name" value="Si:dkey-222h21.2"/>
    <property type="match status" value="1"/>
</dbReference>
<comment type="caution">
    <text evidence="9">The sequence shown here is derived from an EMBL/GenBank/DDBJ whole genome shotgun (WGS) entry which is preliminary data.</text>
</comment>
<dbReference type="Pfam" id="PF17776">
    <property type="entry name" value="NLRC4_HD2"/>
    <property type="match status" value="1"/>
</dbReference>
<dbReference type="GO" id="GO:0005737">
    <property type="term" value="C:cytoplasm"/>
    <property type="evidence" value="ECO:0007669"/>
    <property type="project" value="UniProtKB-SubCell"/>
</dbReference>
<dbReference type="Gene3D" id="3.80.10.10">
    <property type="entry name" value="Ribonuclease Inhibitor"/>
    <property type="match status" value="2"/>
</dbReference>
<dbReference type="Pfam" id="PF17779">
    <property type="entry name" value="WHD_NOD2"/>
    <property type="match status" value="1"/>
</dbReference>
<evidence type="ECO:0000256" key="2">
    <source>
        <dbReference type="ARBA" id="ARBA00022490"/>
    </source>
</evidence>
<dbReference type="PROSITE" id="PS51450">
    <property type="entry name" value="LRR"/>
    <property type="match status" value="2"/>
</dbReference>
<dbReference type="Proteomes" id="UP000324091">
    <property type="component" value="Chromosome 4"/>
</dbReference>
<evidence type="ECO:0000313" key="10">
    <source>
        <dbReference type="Proteomes" id="UP000324091"/>
    </source>
</evidence>
<keyword evidence="10" id="KW-1185">Reference proteome</keyword>
<organism evidence="9 10">
    <name type="scientific">Takifugu flavidus</name>
    <name type="common">sansaifugu</name>
    <dbReference type="NCBI Taxonomy" id="433684"/>
    <lineage>
        <taxon>Eukaryota</taxon>
        <taxon>Metazoa</taxon>
        <taxon>Chordata</taxon>
        <taxon>Craniata</taxon>
        <taxon>Vertebrata</taxon>
        <taxon>Euteleostomi</taxon>
        <taxon>Actinopterygii</taxon>
        <taxon>Neopterygii</taxon>
        <taxon>Teleostei</taxon>
        <taxon>Neoteleostei</taxon>
        <taxon>Acanthomorphata</taxon>
        <taxon>Eupercaria</taxon>
        <taxon>Tetraodontiformes</taxon>
        <taxon>Tetradontoidea</taxon>
        <taxon>Tetraodontidae</taxon>
        <taxon>Takifugu</taxon>
    </lineage>
</organism>
<dbReference type="Gene3D" id="3.60.10.10">
    <property type="entry name" value="Endonuclease/exonuclease/phosphatase"/>
    <property type="match status" value="1"/>
</dbReference>
<dbReference type="Pfam" id="PF13516">
    <property type="entry name" value="LRR_6"/>
    <property type="match status" value="3"/>
</dbReference>
<keyword evidence="2" id="KW-0963">Cytoplasm</keyword>
<dbReference type="SUPFAM" id="SSF52047">
    <property type="entry name" value="RNI-like"/>
    <property type="match status" value="2"/>
</dbReference>
<evidence type="ECO:0000256" key="6">
    <source>
        <dbReference type="ARBA" id="ARBA00022840"/>
    </source>
</evidence>
<evidence type="ECO:0000256" key="7">
    <source>
        <dbReference type="SAM" id="MobiDB-lite"/>
    </source>
</evidence>
<feature type="compositionally biased region" description="Basic and acidic residues" evidence="7">
    <location>
        <begin position="101"/>
        <end position="111"/>
    </location>
</feature>
<dbReference type="Pfam" id="PF05729">
    <property type="entry name" value="NACHT"/>
    <property type="match status" value="1"/>
</dbReference>
<dbReference type="InterPro" id="IPR041075">
    <property type="entry name" value="NOD1/2_WH"/>
</dbReference>
<dbReference type="SMART" id="SM01288">
    <property type="entry name" value="FISNA"/>
    <property type="match status" value="1"/>
</dbReference>
<accession>A0A5C6N5Y9</accession>
<dbReference type="InterPro" id="IPR027417">
    <property type="entry name" value="P-loop_NTPase"/>
</dbReference>
<feature type="domain" description="NACHT" evidence="8">
    <location>
        <begin position="200"/>
        <end position="334"/>
    </location>
</feature>
<evidence type="ECO:0000313" key="9">
    <source>
        <dbReference type="EMBL" id="TWW62842.1"/>
    </source>
</evidence>
<dbReference type="InterPro" id="IPR032675">
    <property type="entry name" value="LRR_dom_sf"/>
</dbReference>
<dbReference type="Gene3D" id="3.40.50.300">
    <property type="entry name" value="P-loop containing nucleotide triphosphate hydrolases"/>
    <property type="match status" value="1"/>
</dbReference>
<evidence type="ECO:0000259" key="8">
    <source>
        <dbReference type="PROSITE" id="PS50837"/>
    </source>
</evidence>
<sequence length="1548" mass="174348">MLACGKPVLSARWTSVPVVAGPPLATSWVLGSKWGRFLMDEDRAESTVPSWVSLKSDGSKDKIINFRSSEKIERGEHILSNWDQSAPPGESSCSQSGSRSGDAEMKPKQRSDLQEVIEGHKMSLKRRCEHVTEGTHEAGSGTLLNKIYTELYITEGQSEEVDTQHEVRQLERTSKKNIQDTPIKCQDIFKVLSEQQRHIRVVLTNGVAGVGKTFSVQKFSLDWAEGLENQDISLVLPLSCRELNLIRDEQHSLLSLLHVFHPTLQKIRAEDLTVWKLLFIFDGLDESRFSLGFNKHQLISDVTQVSSVGVLLVNLIQGNLLPSALIWITSRPAAAHQIPPWCVDRITEVRGFTDSQKEEYFRRRFSDEDLSKRIISHIKASRSLHIMCLIPVFCWITAIVLEDMMTRDQRGELPQTLTDLYSHFLRVQIKRKKQKYGGKQRPEELTKADKKLLLKLGRLAFEHLEKGNIMFYSEDLERCGLDVSEVSVYSGVCTEIFKRESAIFQKSVYCFVHLSVQEFLAAVYMFHCYTRKDTAVINQFLKYSKPNRFSRFAGLFTNNDPAISLDDFLRRELMKSLKSENGHLDLFVRFLHGLSLESNQRILGGLLDQRNSHPETIQKVLNNLKEVNSDKISPDRSINIFHCLMEMKDQSVHQEIQEFLKSGEISERELSVFHCSALAYLLQMSEEVLDELNLLQYNTSEEGRRRLIPAVRNCRKVELSHCSLSEISCGSLASALRSNPSHLRVLDLSYISLEDSGMKLLCSGLESLNCQLETLRLSDCSLSEISCDSLASALRSNPSHLRELDLSWNQLKDPGVKLLCGFLQDPLCELETLSCAEKRSGIVYTRDQLMALRPPSFVVGEKPQIPKEVRRKQRGTKAGVKQRMKRRRFKPCVPAVITGNVRSLANKMDELEALTRTQREYREASIMCFTETWLHGLIPDSNVTIAGFTTVRADRDTTAAGKKKGGGLAVFVSNRWCSPEHIHVKERVCSPDVELIAIGLRPYYLPREFTNVIAITVYIPPTGKADSACDVIHSVTADLQTKHPGAFILITGDFNHASLKSTLPTFHQYVQCSTRDRKTLDLLYANVTSAYTSTALPPLGKSDHNLVLLSPSYTPVVQQQPVTVRTVMKWSDGAMDCLRDALETTNWSALCEPHGEDLDGLTDCVSDYIKFCTENSVPTKKVRCYPNNKPWVTSDLKALLNKKKRALTAGDPAELRSVQKELKRSLKESKDAYRKKLEERLERNQTRDVWSGMRTITGFQKKGIRSADGNVDQANELNQFFNRFDSSSPSPSCPNIPLDNNGSPSHLPEPLTPLPTSSPSPLLTPYMDPSMSPIPPTGLSFTSGQVEQKPPAEKVLSERKWWRTMKLAKLHLSSRDGLSWSCGTSSEVQPLPSEASGPELQQNQLQDSGVKRLCSGLESPNCKLERLRLEYCSLSEISCGSLASALRSNPSHLRELDLGQNQLQDPGVKLLCGFLHFPNCRLETLRLRNCSLSEISCDSLASALRSNPSHLRKLDLSENQLKDSELKLLPDLVENPHYGLETLSHGRW</sequence>
<dbReference type="GO" id="GO:0005524">
    <property type="term" value="F:ATP binding"/>
    <property type="evidence" value="ECO:0007669"/>
    <property type="project" value="UniProtKB-KW"/>
</dbReference>
<dbReference type="PANTHER" id="PTHR24106">
    <property type="entry name" value="NACHT, LRR AND CARD DOMAINS-CONTAINING"/>
    <property type="match status" value="1"/>
</dbReference>
<comment type="subcellular location">
    <subcellularLocation>
        <location evidence="1">Cytoplasm</location>
    </subcellularLocation>
</comment>
<dbReference type="SMART" id="SM00368">
    <property type="entry name" value="LRR_RI"/>
    <property type="match status" value="9"/>
</dbReference>
<evidence type="ECO:0000256" key="4">
    <source>
        <dbReference type="ARBA" id="ARBA00022737"/>
    </source>
</evidence>
<keyword evidence="3" id="KW-0433">Leucine-rich repeat</keyword>
<reference evidence="9 10" key="1">
    <citation type="submission" date="2019-04" db="EMBL/GenBank/DDBJ databases">
        <title>Chromosome genome assembly for Takifugu flavidus.</title>
        <authorList>
            <person name="Xiao S."/>
        </authorList>
    </citation>
    <scope>NUCLEOTIDE SEQUENCE [LARGE SCALE GENOMIC DNA]</scope>
    <source>
        <strain evidence="9">HTHZ2018</strain>
        <tissue evidence="9">Muscle</tissue>
    </source>
</reference>
<feature type="compositionally biased region" description="Low complexity" evidence="7">
    <location>
        <begin position="89"/>
        <end position="100"/>
    </location>
</feature>